<name>A0A443S0I8_9ACAR</name>
<dbReference type="STRING" id="299467.A0A443S0I8"/>
<dbReference type="SUPFAM" id="SSF47836">
    <property type="entry name" value="Retroviral matrix proteins"/>
    <property type="match status" value="1"/>
</dbReference>
<dbReference type="InterPro" id="IPR000840">
    <property type="entry name" value="G_retro_matrix"/>
</dbReference>
<protein>
    <recommendedName>
        <fullName evidence="1">Gamma-retroviral matrix protein domain-containing protein</fullName>
    </recommendedName>
</protein>
<dbReference type="Pfam" id="PF01140">
    <property type="entry name" value="Gag_MA"/>
    <property type="match status" value="1"/>
</dbReference>
<dbReference type="VEuPathDB" id="VectorBase:LDEU011037"/>
<dbReference type="AlphaFoldDB" id="A0A443S0I8"/>
<gene>
    <name evidence="2" type="ORF">B4U80_14926</name>
</gene>
<evidence type="ECO:0000313" key="3">
    <source>
        <dbReference type="Proteomes" id="UP000288716"/>
    </source>
</evidence>
<dbReference type="InterPro" id="IPR050462">
    <property type="entry name" value="Retroviral_Gag-Pol_poly"/>
</dbReference>
<proteinExistence type="predicted"/>
<evidence type="ECO:0000313" key="2">
    <source>
        <dbReference type="EMBL" id="RWS21003.1"/>
    </source>
</evidence>
<dbReference type="InterPro" id="IPR036946">
    <property type="entry name" value="G_retro_matrix_sf"/>
</dbReference>
<keyword evidence="3" id="KW-1185">Reference proteome</keyword>
<dbReference type="EMBL" id="NCKV01014162">
    <property type="protein sequence ID" value="RWS21003.1"/>
    <property type="molecule type" value="Genomic_DNA"/>
</dbReference>
<dbReference type="Proteomes" id="UP000288716">
    <property type="component" value="Unassembled WGS sequence"/>
</dbReference>
<reference evidence="2 3" key="1">
    <citation type="journal article" date="2018" name="Gigascience">
        <title>Genomes of trombidid mites reveal novel predicted allergens and laterally-transferred genes associated with secondary metabolism.</title>
        <authorList>
            <person name="Dong X."/>
            <person name="Chaisiri K."/>
            <person name="Xia D."/>
            <person name="Armstrong S.D."/>
            <person name="Fang Y."/>
            <person name="Donnelly M.J."/>
            <person name="Kadowaki T."/>
            <person name="McGarry J.W."/>
            <person name="Darby A.C."/>
            <person name="Makepeace B.L."/>
        </authorList>
    </citation>
    <scope>NUCLEOTIDE SEQUENCE [LARGE SCALE GENOMIC DNA]</scope>
    <source>
        <strain evidence="2">UoL-UT</strain>
    </source>
</reference>
<evidence type="ECO:0000259" key="1">
    <source>
        <dbReference type="Pfam" id="PF01140"/>
    </source>
</evidence>
<dbReference type="InterPro" id="IPR010999">
    <property type="entry name" value="Retrovr_matrix"/>
</dbReference>
<sequence>MGQNQSTQCPTVLTRFLNNFQDFQRRASDYGTTVNGFDLRKFCELEWPSFGVHWPPEGTTDLSVALRFRIINFGRPGHPDQMPYIQIWIDILQDNPKWLKPCHLDYKSSGFEVLPPRHFLPRKIPCPLPIPIQ</sequence>
<dbReference type="Gene3D" id="1.10.150.180">
    <property type="entry name" value="Gamma-retroviral matrix domain"/>
    <property type="match status" value="1"/>
</dbReference>
<organism evidence="2 3">
    <name type="scientific">Leptotrombidium deliense</name>
    <dbReference type="NCBI Taxonomy" id="299467"/>
    <lineage>
        <taxon>Eukaryota</taxon>
        <taxon>Metazoa</taxon>
        <taxon>Ecdysozoa</taxon>
        <taxon>Arthropoda</taxon>
        <taxon>Chelicerata</taxon>
        <taxon>Arachnida</taxon>
        <taxon>Acari</taxon>
        <taxon>Acariformes</taxon>
        <taxon>Trombidiformes</taxon>
        <taxon>Prostigmata</taxon>
        <taxon>Anystina</taxon>
        <taxon>Parasitengona</taxon>
        <taxon>Trombiculoidea</taxon>
        <taxon>Trombiculidae</taxon>
        <taxon>Leptotrombidium</taxon>
    </lineage>
</organism>
<dbReference type="OrthoDB" id="9634804at2759"/>
<feature type="domain" description="Gamma-retroviral matrix protein" evidence="1">
    <location>
        <begin position="10"/>
        <end position="102"/>
    </location>
</feature>
<dbReference type="PANTHER" id="PTHR33166">
    <property type="entry name" value="GAG_P30 DOMAIN-CONTAINING PROTEIN"/>
    <property type="match status" value="1"/>
</dbReference>
<accession>A0A443S0I8</accession>
<comment type="caution">
    <text evidence="2">The sequence shown here is derived from an EMBL/GenBank/DDBJ whole genome shotgun (WGS) entry which is preliminary data.</text>
</comment>